<feature type="compositionally biased region" description="Acidic residues" evidence="1">
    <location>
        <begin position="715"/>
        <end position="771"/>
    </location>
</feature>
<feature type="compositionally biased region" description="Basic and acidic residues" evidence="1">
    <location>
        <begin position="656"/>
        <end position="680"/>
    </location>
</feature>
<feature type="region of interest" description="Disordered" evidence="1">
    <location>
        <begin position="534"/>
        <end position="836"/>
    </location>
</feature>
<feature type="compositionally biased region" description="Low complexity" evidence="1">
    <location>
        <begin position="160"/>
        <end position="176"/>
    </location>
</feature>
<feature type="compositionally biased region" description="Low complexity" evidence="1">
    <location>
        <begin position="114"/>
        <end position="129"/>
    </location>
</feature>
<feature type="region of interest" description="Disordered" evidence="1">
    <location>
        <begin position="470"/>
        <end position="507"/>
    </location>
</feature>
<feature type="compositionally biased region" description="Polar residues" evidence="1">
    <location>
        <begin position="534"/>
        <end position="545"/>
    </location>
</feature>
<feature type="compositionally biased region" description="Polar residues" evidence="1">
    <location>
        <begin position="184"/>
        <end position="194"/>
    </location>
</feature>
<feature type="compositionally biased region" description="Polar residues" evidence="1">
    <location>
        <begin position="814"/>
        <end position="827"/>
    </location>
</feature>
<evidence type="ECO:0000313" key="2">
    <source>
        <dbReference type="EMBL" id="WAR05393.1"/>
    </source>
</evidence>
<feature type="compositionally biased region" description="Basic and acidic residues" evidence="1">
    <location>
        <begin position="689"/>
        <end position="710"/>
    </location>
</feature>
<organism evidence="2 3">
    <name type="scientific">Mya arenaria</name>
    <name type="common">Soft-shell clam</name>
    <dbReference type="NCBI Taxonomy" id="6604"/>
    <lineage>
        <taxon>Eukaryota</taxon>
        <taxon>Metazoa</taxon>
        <taxon>Spiralia</taxon>
        <taxon>Lophotrochozoa</taxon>
        <taxon>Mollusca</taxon>
        <taxon>Bivalvia</taxon>
        <taxon>Autobranchia</taxon>
        <taxon>Heteroconchia</taxon>
        <taxon>Euheterodonta</taxon>
        <taxon>Imparidentia</taxon>
        <taxon>Neoheterodontei</taxon>
        <taxon>Myida</taxon>
        <taxon>Myoidea</taxon>
        <taxon>Myidae</taxon>
        <taxon>Mya</taxon>
    </lineage>
</organism>
<feature type="compositionally biased region" description="Basic and acidic residues" evidence="1">
    <location>
        <begin position="102"/>
        <end position="113"/>
    </location>
</feature>
<feature type="compositionally biased region" description="Low complexity" evidence="1">
    <location>
        <begin position="140"/>
        <end position="152"/>
    </location>
</feature>
<feature type="compositionally biased region" description="Basic and acidic residues" evidence="1">
    <location>
        <begin position="478"/>
        <end position="487"/>
    </location>
</feature>
<dbReference type="Proteomes" id="UP001164746">
    <property type="component" value="Chromosome 5"/>
</dbReference>
<feature type="compositionally biased region" description="Basic and acidic residues" evidence="1">
    <location>
        <begin position="383"/>
        <end position="393"/>
    </location>
</feature>
<proteinExistence type="predicted"/>
<gene>
    <name evidence="2" type="ORF">MAR_020762</name>
</gene>
<protein>
    <submittedName>
        <fullName evidence="2">Uncharacterized protein</fullName>
    </submittedName>
</protein>
<sequence>MDRELCAAMLQAKSIVDGEMSSISGTDNKKPDQRLKPKHEPVEVTVVIDGTKTTKTDTDVGAGISKSSSISANLKSTTGATVKATTGDKPTSTSNSSKSTKGKTEKPKSENESKGVCSSASPKSSKGASDNIKPGDKPKSTSSSTKSTSSPTERTKSGNKSKSTSASPKPTSGTPAKTKPDGKSVSSDMKSTNKSPDDARRSGRRSPRPRDDRKSDKQKSQTRERSRRREDTKTDNKLSKKISSQSSEVAARKIDEKAKDEGETMDYSVEDEDRGLNEEDLKILEIQLAEAGRDGDGFEMELSEDIDAVNDSNKQHAETNQAEQIEEEKQPECFIEITLSDDEDDDVIVIEEESTPPQEQIYIDISSDHEMDVSESVPNGKTLKNDKDGKENNMELGDIAEQQKSSDDHSGVYNEGFNLTLSPVSSIEEGIEIILASELSDIDSPEEAYNNTVSPELETSTEMIDEVHNKFLPPSNNLDRDEMKESTKNVPGTTVDISEESKQMKLPTYTCETPSDLKFKSTRAADNHITKDCSLSTKDIVSSADNDSKLDSSEKEQADCGSPENIIDGEELDMSEFITVDEGLDEDQDDSLKDEQPGQSSMTEKEDEHNANSIKDEEEDASSMAKKDQQPDHSPVVHEHDVDSLQDEKDETSPPTKEEKDKQPDHSPVSHEHHADSLLDEKDDTSATAKEKEEDKLPDHGPNQEKRDELGNDSSLEENMEDIEAELGAEDLLEGDVVDEVNSEDSDDEEFDIEGFEVVDDADDDNQEEETTQASDSKSHVEDPSSRRGLNAGSKDAKSTSGKYTLMEVKERIQNSGNPATPQTERVNSMHLPSRRLSREVTIEGEEDSTGEANTGAGVVTLMEITIKGIRMKII</sequence>
<evidence type="ECO:0000313" key="3">
    <source>
        <dbReference type="Proteomes" id="UP001164746"/>
    </source>
</evidence>
<feature type="compositionally biased region" description="Basic and acidic residues" evidence="1">
    <location>
        <begin position="208"/>
        <end position="238"/>
    </location>
</feature>
<feature type="compositionally biased region" description="Basic and acidic residues" evidence="1">
    <location>
        <begin position="546"/>
        <end position="558"/>
    </location>
</feature>
<feature type="compositionally biased region" description="Basic and acidic residues" evidence="1">
    <location>
        <begin position="27"/>
        <end position="42"/>
    </location>
</feature>
<feature type="compositionally biased region" description="Basic and acidic residues" evidence="1">
    <location>
        <begin position="777"/>
        <end position="786"/>
    </location>
</feature>
<name>A0ABY7E9G6_MYAAR</name>
<feature type="compositionally biased region" description="Basic and acidic residues" evidence="1">
    <location>
        <begin position="250"/>
        <end position="262"/>
    </location>
</feature>
<feature type="compositionally biased region" description="Low complexity" evidence="1">
    <location>
        <begin position="89"/>
        <end position="99"/>
    </location>
</feature>
<feature type="region of interest" description="Disordered" evidence="1">
    <location>
        <begin position="17"/>
        <end position="276"/>
    </location>
</feature>
<keyword evidence="3" id="KW-1185">Reference proteome</keyword>
<feature type="compositionally biased region" description="Low complexity" evidence="1">
    <location>
        <begin position="59"/>
        <end position="78"/>
    </location>
</feature>
<dbReference type="EMBL" id="CP111016">
    <property type="protein sequence ID" value="WAR05393.1"/>
    <property type="molecule type" value="Genomic_DNA"/>
</dbReference>
<evidence type="ECO:0000256" key="1">
    <source>
        <dbReference type="SAM" id="MobiDB-lite"/>
    </source>
</evidence>
<feature type="compositionally biased region" description="Basic and acidic residues" evidence="1">
    <location>
        <begin position="625"/>
        <end position="647"/>
    </location>
</feature>
<reference evidence="2" key="1">
    <citation type="submission" date="2022-11" db="EMBL/GenBank/DDBJ databases">
        <title>Centuries of genome instability and evolution in soft-shell clam transmissible cancer (bioRxiv).</title>
        <authorList>
            <person name="Hart S.F.M."/>
            <person name="Yonemitsu M.A."/>
            <person name="Giersch R.M."/>
            <person name="Beal B.F."/>
            <person name="Arriagada G."/>
            <person name="Davis B.W."/>
            <person name="Ostrander E.A."/>
            <person name="Goff S.P."/>
            <person name="Metzger M.J."/>
        </authorList>
    </citation>
    <scope>NUCLEOTIDE SEQUENCE</scope>
    <source>
        <strain evidence="2">MELC-2E11</strain>
        <tissue evidence="2">Siphon/mantle</tissue>
    </source>
</reference>
<feature type="region of interest" description="Disordered" evidence="1">
    <location>
        <begin position="368"/>
        <end position="411"/>
    </location>
</feature>
<feature type="region of interest" description="Disordered" evidence="1">
    <location>
        <begin position="307"/>
        <end position="331"/>
    </location>
</feature>
<accession>A0ABY7E9G6</accession>